<dbReference type="KEGG" id="vg:80518195"/>
<accession>A0A6N1NT93</accession>
<dbReference type="GeneID" id="80518195"/>
<reference evidence="2" key="1">
    <citation type="submission" date="2017-01" db="EMBL/GenBank/DDBJ databases">
        <authorList>
            <person name="Assis F.L."/>
            <person name="Abrahao J.S."/>
            <person name="Silva L."/>
            <person name="Khalil J.B."/>
            <person name="Rodrigues R."/>
            <person name="Silva L.S."/>
            <person name="Arantes T."/>
            <person name="Boratto P."/>
            <person name="Andrade M."/>
            <person name="Kroon E.G."/>
            <person name="Ribeiro B."/>
            <person name="Bergier I."/>
            <person name="Seligmann H."/>
            <person name="Ghigo E."/>
            <person name="Colson P."/>
            <person name="Levasseur A."/>
            <person name="Raoult D."/>
            <person name="Scola B.L."/>
        </authorList>
    </citation>
    <scope>NUCLEOTIDE SEQUENCE</scope>
    <source>
        <strain evidence="2">Soda lake</strain>
    </source>
</reference>
<evidence type="ECO:0000256" key="1">
    <source>
        <dbReference type="SAM" id="Coils"/>
    </source>
</evidence>
<sequence length="254" mass="29930">MSEYITMTDVVQKVLIDKYNLDDISLAIIDSLCRSKNMAIVLYHDTLYSKHNTSHRMRLLNSWRPFQELISKINKTKVKNNEVIVDKKYIADRMNFLENRIKKLEDIILDMRQKSSKELTEIAQDIENEIIIVDDDVLSKANDNTTIYTIKLINKKYEFDSEAISLLRNAKHQFDNKNTNVLYMMKIALDEMDVIVKALSYYCRRQNLDGFFVGAYYQRVYDCAILLGFKELKEWMDITYGQDSNLIKNPNVDF</sequence>
<keyword evidence="1" id="KW-0175">Coiled coil</keyword>
<organism evidence="2">
    <name type="scientific">Tupanvirus soda lake</name>
    <dbReference type="NCBI Taxonomy" id="2126985"/>
    <lineage>
        <taxon>Viruses</taxon>
        <taxon>Varidnaviria</taxon>
        <taxon>Bamfordvirae</taxon>
        <taxon>Nucleocytoviricota</taxon>
        <taxon>Megaviricetes</taxon>
        <taxon>Imitervirales</taxon>
        <taxon>Mimiviridae</taxon>
        <taxon>Megamimivirinae</taxon>
        <taxon>Tupanvirus</taxon>
        <taxon>Tupanvirus salinum</taxon>
    </lineage>
</organism>
<dbReference type="RefSeq" id="YP_010781431.1">
    <property type="nucleotide sequence ID" value="NC_075039.1"/>
</dbReference>
<evidence type="ECO:0000313" key="2">
    <source>
        <dbReference type="EMBL" id="QKU34783.1"/>
    </source>
</evidence>
<dbReference type="EMBL" id="KY523104">
    <property type="protein sequence ID" value="QKU34783.1"/>
    <property type="molecule type" value="Genomic_DNA"/>
</dbReference>
<name>A0A6N1NT93_9VIRU</name>
<protein>
    <submittedName>
        <fullName evidence="2">Putative orfan</fullName>
    </submittedName>
</protein>
<feature type="coiled-coil region" evidence="1">
    <location>
        <begin position="87"/>
        <end position="114"/>
    </location>
</feature>
<proteinExistence type="predicted"/>
<reference evidence="2" key="2">
    <citation type="journal article" date="2018" name="Nat. Commun.">
        <title>Tailed giant Tupanvirus possesses the most complete translational apparatus of the known virosphere.</title>
        <authorList>
            <person name="Abrahao J."/>
            <person name="Silva L."/>
            <person name="Silva L.S."/>
            <person name="Khalil J.Y.B."/>
            <person name="Rodrigues R."/>
            <person name="Arantes T."/>
            <person name="Assis F."/>
            <person name="Boratto P."/>
            <person name="Andrade M."/>
            <person name="Kroon E.G."/>
            <person name="Ribeiro B."/>
            <person name="Bergier I."/>
            <person name="Seligmann H."/>
            <person name="Ghigo E."/>
            <person name="Colson P."/>
            <person name="Levasseur A."/>
            <person name="Kroemer G."/>
            <person name="Raoult D."/>
            <person name="La Scola B."/>
        </authorList>
    </citation>
    <scope>NUCLEOTIDE SEQUENCE [LARGE SCALE GENOMIC DNA]</scope>
    <source>
        <strain evidence="2">Soda lake</strain>
    </source>
</reference>